<evidence type="ECO:0000313" key="2">
    <source>
        <dbReference type="Proteomes" id="UP001150538"/>
    </source>
</evidence>
<gene>
    <name evidence="1" type="ORF">H4219_003919</name>
</gene>
<sequence>MSKVAREFVSKLEGNPLQTYIQRKKNLFEVLNVQKFNGVGSVVQQVRWDEKGFAGCYWKVKKVHFKNIDGQPIHGKAWGFKFWRGKQLSDIPERIPGTLKYDWHLYKGPQTPEKETPIETTTTTTA</sequence>
<dbReference type="Pfam" id="PF16053">
    <property type="entry name" value="MRP-S34"/>
    <property type="match status" value="1"/>
</dbReference>
<protein>
    <submittedName>
        <fullName evidence="1">Uncharacterized protein</fullName>
    </submittedName>
</protein>
<evidence type="ECO:0000313" key="1">
    <source>
        <dbReference type="EMBL" id="KAJ1916206.1"/>
    </source>
</evidence>
<dbReference type="GO" id="GO:0003735">
    <property type="term" value="F:structural constituent of ribosome"/>
    <property type="evidence" value="ECO:0007669"/>
    <property type="project" value="InterPro"/>
</dbReference>
<proteinExistence type="predicted"/>
<keyword evidence="2" id="KW-1185">Reference proteome</keyword>
<name>A0A9W8DSP4_9FUNG</name>
<reference evidence="1" key="1">
    <citation type="submission" date="2022-07" db="EMBL/GenBank/DDBJ databases">
        <title>Phylogenomic reconstructions and comparative analyses of Kickxellomycotina fungi.</title>
        <authorList>
            <person name="Reynolds N.K."/>
            <person name="Stajich J.E."/>
            <person name="Barry K."/>
            <person name="Grigoriev I.V."/>
            <person name="Crous P."/>
            <person name="Smith M.E."/>
        </authorList>
    </citation>
    <scope>NUCLEOTIDE SEQUENCE</scope>
    <source>
        <strain evidence="1">NBRC 100468</strain>
    </source>
</reference>
<organism evidence="1 2">
    <name type="scientific">Mycoemilia scoparia</name>
    <dbReference type="NCBI Taxonomy" id="417184"/>
    <lineage>
        <taxon>Eukaryota</taxon>
        <taxon>Fungi</taxon>
        <taxon>Fungi incertae sedis</taxon>
        <taxon>Zoopagomycota</taxon>
        <taxon>Kickxellomycotina</taxon>
        <taxon>Kickxellomycetes</taxon>
        <taxon>Kickxellales</taxon>
        <taxon>Kickxellaceae</taxon>
        <taxon>Mycoemilia</taxon>
    </lineage>
</organism>
<dbReference type="PANTHER" id="PTHR28589">
    <property type="entry name" value="28S RIBOSOMAL PROTEIN S34, MITOCHONDRIAL"/>
    <property type="match status" value="1"/>
</dbReference>
<comment type="caution">
    <text evidence="1">The sequence shown here is derived from an EMBL/GenBank/DDBJ whole genome shotgun (WGS) entry which is preliminary data.</text>
</comment>
<dbReference type="PANTHER" id="PTHR28589:SF1">
    <property type="entry name" value="SMALL RIBOSOMAL SUBUNIT PROTEIN MS34"/>
    <property type="match status" value="1"/>
</dbReference>
<dbReference type="AlphaFoldDB" id="A0A9W8DSP4"/>
<dbReference type="GO" id="GO:0005739">
    <property type="term" value="C:mitochondrion"/>
    <property type="evidence" value="ECO:0007669"/>
    <property type="project" value="InterPro"/>
</dbReference>
<dbReference type="EMBL" id="JANBPU010000111">
    <property type="protein sequence ID" value="KAJ1916206.1"/>
    <property type="molecule type" value="Genomic_DNA"/>
</dbReference>
<dbReference type="OrthoDB" id="16434at2759"/>
<dbReference type="Proteomes" id="UP001150538">
    <property type="component" value="Unassembled WGS sequence"/>
</dbReference>
<accession>A0A9W8DSP4</accession>
<dbReference type="InterPro" id="IPR032053">
    <property type="entry name" value="Ribosomal_mS34"/>
</dbReference>